<proteinExistence type="predicted"/>
<keyword evidence="3" id="KW-1185">Reference proteome</keyword>
<gene>
    <name evidence="2" type="ORF">MTR67_016603</name>
</gene>
<sequence>EASSAVITAKILELVLQLQDIALDEVCLSDDLIVPRPSCEHSNEFLSRIDNCKKPWTMLEKDSGADRLDCVFPSKHDKDSVEEVSSLSSENTRTSNDCSRSNNVDSISSEVYPNDLTLDDKNAAVRENLHSYPLGPISQADDDLGFFDSNHEDKNTTELLYYNLPEMENFEDLDRMFRSCDSTFGLGASIEDDLGWFSSSDVIEGSGGGLRSDCEFPFSTSSALENISGMQEASRPKETDSSINDSGAKDQPFSQTGSSMPSEDESAIPSHLSFANGSSDSDFKIVPKKKINLHQINSKLQNRSEGKRKHVYLENGETFNYIDSLPEERRHPTAITGSQAFTSTGIQQHKQVDGSDFGYFQDGFSYLSSDYSHSDQTTVCPTLSTIKSKKTSLVPLSAKDSCATNQMQLMESLPDPSFQVDGIGTNENMVDKLLHHSVIKHENNRDLGSVSTGIPAEVGSSIVKESSCTSSGLNEISEEADSFHQLQHVMERLDIRTKLRIKDSLYRLAQSAEQRLRHANLNNGSGDERCTSGAFVDDGEYRCTGYLDMETDTNSIDRSIAHLLFHRPSNSSAIADSLVLKSPSMIFETLLSPPVIDENLISAGENAAKPDKGMKY</sequence>
<evidence type="ECO:0000256" key="1">
    <source>
        <dbReference type="SAM" id="MobiDB-lite"/>
    </source>
</evidence>
<dbReference type="GO" id="GO:0007623">
    <property type="term" value="P:circadian rhythm"/>
    <property type="evidence" value="ECO:0007669"/>
    <property type="project" value="InterPro"/>
</dbReference>
<evidence type="ECO:0000313" key="3">
    <source>
        <dbReference type="Proteomes" id="UP001234989"/>
    </source>
</evidence>
<name>A0AAF0QHI2_SOLVR</name>
<feature type="non-terminal residue" evidence="2">
    <location>
        <position position="1"/>
    </location>
</feature>
<evidence type="ECO:0008006" key="4">
    <source>
        <dbReference type="Google" id="ProtNLM"/>
    </source>
</evidence>
<dbReference type="PANTHER" id="PTHR33334:SF8">
    <property type="entry name" value="PROTEIN LNK1"/>
    <property type="match status" value="1"/>
</dbReference>
<dbReference type="EMBL" id="CP133615">
    <property type="protein sequence ID" value="WMV23218.1"/>
    <property type="molecule type" value="Genomic_DNA"/>
</dbReference>
<protein>
    <recommendedName>
        <fullName evidence="4">Protein LNK1</fullName>
    </recommendedName>
</protein>
<dbReference type="PANTHER" id="PTHR33334">
    <property type="entry name" value="PROTEIN LNK1"/>
    <property type="match status" value="1"/>
</dbReference>
<reference evidence="2" key="1">
    <citation type="submission" date="2023-08" db="EMBL/GenBank/DDBJ databases">
        <title>A de novo genome assembly of Solanum verrucosum Schlechtendal, a Mexican diploid species geographically isolated from the other diploid A-genome species in potato relatives.</title>
        <authorList>
            <person name="Hosaka K."/>
        </authorList>
    </citation>
    <scope>NUCLEOTIDE SEQUENCE</scope>
    <source>
        <tissue evidence="2">Young leaves</tissue>
    </source>
</reference>
<dbReference type="AlphaFoldDB" id="A0AAF0QHI2"/>
<feature type="compositionally biased region" description="Polar residues" evidence="1">
    <location>
        <begin position="252"/>
        <end position="261"/>
    </location>
</feature>
<organism evidence="2 3">
    <name type="scientific">Solanum verrucosum</name>
    <dbReference type="NCBI Taxonomy" id="315347"/>
    <lineage>
        <taxon>Eukaryota</taxon>
        <taxon>Viridiplantae</taxon>
        <taxon>Streptophyta</taxon>
        <taxon>Embryophyta</taxon>
        <taxon>Tracheophyta</taxon>
        <taxon>Spermatophyta</taxon>
        <taxon>Magnoliopsida</taxon>
        <taxon>eudicotyledons</taxon>
        <taxon>Gunneridae</taxon>
        <taxon>Pentapetalae</taxon>
        <taxon>asterids</taxon>
        <taxon>lamiids</taxon>
        <taxon>Solanales</taxon>
        <taxon>Solanaceae</taxon>
        <taxon>Solanoideae</taxon>
        <taxon>Solaneae</taxon>
        <taxon>Solanum</taxon>
    </lineage>
</organism>
<feature type="region of interest" description="Disordered" evidence="1">
    <location>
        <begin position="81"/>
        <end position="106"/>
    </location>
</feature>
<dbReference type="Proteomes" id="UP001234989">
    <property type="component" value="Chromosome 4"/>
</dbReference>
<feature type="compositionally biased region" description="Polar residues" evidence="1">
    <location>
        <begin position="91"/>
        <end position="106"/>
    </location>
</feature>
<evidence type="ECO:0000313" key="2">
    <source>
        <dbReference type="EMBL" id="WMV23218.1"/>
    </source>
</evidence>
<feature type="region of interest" description="Disordered" evidence="1">
    <location>
        <begin position="227"/>
        <end position="275"/>
    </location>
</feature>
<dbReference type="InterPro" id="IPR039928">
    <property type="entry name" value="LNK"/>
</dbReference>
<accession>A0AAF0QHI2</accession>
<dbReference type="GO" id="GO:0006355">
    <property type="term" value="P:regulation of DNA-templated transcription"/>
    <property type="evidence" value="ECO:0007669"/>
    <property type="project" value="InterPro"/>
</dbReference>